<comment type="caution">
    <text evidence="2">The sequence shown here is derived from an EMBL/GenBank/DDBJ whole genome shotgun (WGS) entry which is preliminary data.</text>
</comment>
<dbReference type="AlphaFoldDB" id="A0A1V9XC11"/>
<sequence>MVYRLGLFFNDPFGLLLVSSELKPCDSGWMPR</sequence>
<accession>A0A1V9XC11</accession>
<gene>
    <name evidence="2" type="ORF">BIW11_04040</name>
</gene>
<dbReference type="InterPro" id="IPR000299">
    <property type="entry name" value="FERM_domain"/>
</dbReference>
<evidence type="ECO:0000313" key="2">
    <source>
        <dbReference type="EMBL" id="OQR71080.1"/>
    </source>
</evidence>
<reference evidence="2 3" key="1">
    <citation type="journal article" date="2017" name="Gigascience">
        <title>Draft genome of the honey bee ectoparasitic mite, Tropilaelaps mercedesae, is shaped by the parasitic life history.</title>
        <authorList>
            <person name="Dong X."/>
            <person name="Armstrong S.D."/>
            <person name="Xia D."/>
            <person name="Makepeace B.L."/>
            <person name="Darby A.C."/>
            <person name="Kadowaki T."/>
        </authorList>
    </citation>
    <scope>NUCLEOTIDE SEQUENCE [LARGE SCALE GENOMIC DNA]</scope>
    <source>
        <strain evidence="2">Wuxi-XJTLU</strain>
    </source>
</reference>
<name>A0A1V9XC11_9ACAR</name>
<organism evidence="2 3">
    <name type="scientific">Tropilaelaps mercedesae</name>
    <dbReference type="NCBI Taxonomy" id="418985"/>
    <lineage>
        <taxon>Eukaryota</taxon>
        <taxon>Metazoa</taxon>
        <taxon>Ecdysozoa</taxon>
        <taxon>Arthropoda</taxon>
        <taxon>Chelicerata</taxon>
        <taxon>Arachnida</taxon>
        <taxon>Acari</taxon>
        <taxon>Parasitiformes</taxon>
        <taxon>Mesostigmata</taxon>
        <taxon>Gamasina</taxon>
        <taxon>Dermanyssoidea</taxon>
        <taxon>Laelapidae</taxon>
        <taxon>Tropilaelaps</taxon>
    </lineage>
</organism>
<dbReference type="Proteomes" id="UP000192247">
    <property type="component" value="Unassembled WGS sequence"/>
</dbReference>
<dbReference type="InParanoid" id="A0A1V9XC11"/>
<feature type="domain" description="FERM" evidence="1">
    <location>
        <begin position="1"/>
        <end position="32"/>
    </location>
</feature>
<protein>
    <recommendedName>
        <fullName evidence="1">FERM domain-containing protein</fullName>
    </recommendedName>
</protein>
<dbReference type="PROSITE" id="PS50057">
    <property type="entry name" value="FERM_3"/>
    <property type="match status" value="1"/>
</dbReference>
<evidence type="ECO:0000313" key="3">
    <source>
        <dbReference type="Proteomes" id="UP000192247"/>
    </source>
</evidence>
<dbReference type="EMBL" id="MNPL01015398">
    <property type="protein sequence ID" value="OQR71080.1"/>
    <property type="molecule type" value="Genomic_DNA"/>
</dbReference>
<proteinExistence type="predicted"/>
<keyword evidence="3" id="KW-1185">Reference proteome</keyword>
<evidence type="ECO:0000259" key="1">
    <source>
        <dbReference type="PROSITE" id="PS50057"/>
    </source>
</evidence>